<keyword evidence="2" id="KW-1185">Reference proteome</keyword>
<sequence>MVDERQAVVSPVMGDHFQWIADVEVGESEEAETAEKLKRWLVDLGIIVPEETPCAISTPGHRPGSHFTRALEDGEVDADPAGMDGVEIHVGRTVFYPGQGEPGPAECPRCDRVFGDFDMESLEYEDDPQIRALIAAAQRWDEGGAAEVGCRVCGQSSHLNDWRWGYGALALGRVGLTFWNWPELSDDFTRQIGERLGHRVRHGLQQKL</sequence>
<gene>
    <name evidence="1" type="ORF">SAMN05660874_03157</name>
</gene>
<dbReference type="EMBL" id="FOZX01000004">
    <property type="protein sequence ID" value="SFS75350.1"/>
    <property type="molecule type" value="Genomic_DNA"/>
</dbReference>
<evidence type="ECO:0000313" key="2">
    <source>
        <dbReference type="Proteomes" id="UP000198852"/>
    </source>
</evidence>
<evidence type="ECO:0000313" key="1">
    <source>
        <dbReference type="EMBL" id="SFS75350.1"/>
    </source>
</evidence>
<protein>
    <submittedName>
        <fullName evidence="1">Uncharacterized protein</fullName>
    </submittedName>
</protein>
<organism evidence="1 2">
    <name type="scientific">Saccharopolyspora flava</name>
    <dbReference type="NCBI Taxonomy" id="95161"/>
    <lineage>
        <taxon>Bacteria</taxon>
        <taxon>Bacillati</taxon>
        <taxon>Actinomycetota</taxon>
        <taxon>Actinomycetes</taxon>
        <taxon>Pseudonocardiales</taxon>
        <taxon>Pseudonocardiaceae</taxon>
        <taxon>Saccharopolyspora</taxon>
    </lineage>
</organism>
<proteinExistence type="predicted"/>
<accession>A0A1I6SEU7</accession>
<reference evidence="2" key="1">
    <citation type="submission" date="2016-10" db="EMBL/GenBank/DDBJ databases">
        <authorList>
            <person name="Varghese N."/>
            <person name="Submissions S."/>
        </authorList>
    </citation>
    <scope>NUCLEOTIDE SEQUENCE [LARGE SCALE GENOMIC DNA]</scope>
    <source>
        <strain evidence="2">DSM 44771</strain>
    </source>
</reference>
<dbReference type="AlphaFoldDB" id="A0A1I6SEU7"/>
<dbReference type="Proteomes" id="UP000198852">
    <property type="component" value="Unassembled WGS sequence"/>
</dbReference>
<dbReference type="STRING" id="95161.SAMN05660874_03157"/>
<name>A0A1I6SEU7_9PSEU</name>